<reference evidence="2 3" key="1">
    <citation type="journal article" date="2021" name="Nat. Commun.">
        <title>Genetic determinants of endophytism in the Arabidopsis root mycobiome.</title>
        <authorList>
            <person name="Mesny F."/>
            <person name="Miyauchi S."/>
            <person name="Thiergart T."/>
            <person name="Pickel B."/>
            <person name="Atanasova L."/>
            <person name="Karlsson M."/>
            <person name="Huettel B."/>
            <person name="Barry K.W."/>
            <person name="Haridas S."/>
            <person name="Chen C."/>
            <person name="Bauer D."/>
            <person name="Andreopoulos W."/>
            <person name="Pangilinan J."/>
            <person name="LaButti K."/>
            <person name="Riley R."/>
            <person name="Lipzen A."/>
            <person name="Clum A."/>
            <person name="Drula E."/>
            <person name="Henrissat B."/>
            <person name="Kohler A."/>
            <person name="Grigoriev I.V."/>
            <person name="Martin F.M."/>
            <person name="Hacquard S."/>
        </authorList>
    </citation>
    <scope>NUCLEOTIDE SEQUENCE [LARGE SCALE GENOMIC DNA]</scope>
    <source>
        <strain evidence="2 3">MPI-SDFR-AT-0080</strain>
    </source>
</reference>
<gene>
    <name evidence="2" type="ORF">B0J12DRAFT_684991</name>
</gene>
<organism evidence="2 3">
    <name type="scientific">Macrophomina phaseolina</name>
    <dbReference type="NCBI Taxonomy" id="35725"/>
    <lineage>
        <taxon>Eukaryota</taxon>
        <taxon>Fungi</taxon>
        <taxon>Dikarya</taxon>
        <taxon>Ascomycota</taxon>
        <taxon>Pezizomycotina</taxon>
        <taxon>Dothideomycetes</taxon>
        <taxon>Dothideomycetes incertae sedis</taxon>
        <taxon>Botryosphaeriales</taxon>
        <taxon>Botryosphaeriaceae</taxon>
        <taxon>Macrophomina</taxon>
    </lineage>
</organism>
<comment type="caution">
    <text evidence="2">The sequence shown here is derived from an EMBL/GenBank/DDBJ whole genome shotgun (WGS) entry which is preliminary data.</text>
</comment>
<feature type="transmembrane region" description="Helical" evidence="1">
    <location>
        <begin position="68"/>
        <end position="95"/>
    </location>
</feature>
<keyword evidence="3" id="KW-1185">Reference proteome</keyword>
<keyword evidence="1" id="KW-1133">Transmembrane helix</keyword>
<protein>
    <submittedName>
        <fullName evidence="2">Uncharacterized protein</fullName>
    </submittedName>
</protein>
<keyword evidence="1" id="KW-0812">Transmembrane</keyword>
<name>A0ABQ8FWM4_9PEZI</name>
<evidence type="ECO:0000313" key="3">
    <source>
        <dbReference type="Proteomes" id="UP000774617"/>
    </source>
</evidence>
<dbReference type="EMBL" id="JAGTJR010000054">
    <property type="protein sequence ID" value="KAH7026893.1"/>
    <property type="molecule type" value="Genomic_DNA"/>
</dbReference>
<sequence length="104" mass="11909">MSIYNFSFKRCFLSLQTRFYFLRLRFPLLTPTTCLGDQFAFTFHCTNCLPSRLQTLVIQRGAARRGALWWLPLAHCCSNVCAFCTVCAATLLLMADNRDMARAV</sequence>
<evidence type="ECO:0000313" key="2">
    <source>
        <dbReference type="EMBL" id="KAH7026893.1"/>
    </source>
</evidence>
<evidence type="ECO:0000256" key="1">
    <source>
        <dbReference type="SAM" id="Phobius"/>
    </source>
</evidence>
<proteinExistence type="predicted"/>
<keyword evidence="1" id="KW-0472">Membrane</keyword>
<dbReference type="Proteomes" id="UP000774617">
    <property type="component" value="Unassembled WGS sequence"/>
</dbReference>
<accession>A0ABQ8FWM4</accession>